<organism evidence="1 2">
    <name type="scientific">Rattus norvegicus</name>
    <name type="common">Rat</name>
    <dbReference type="NCBI Taxonomy" id="10116"/>
    <lineage>
        <taxon>Eukaryota</taxon>
        <taxon>Metazoa</taxon>
        <taxon>Chordata</taxon>
        <taxon>Craniata</taxon>
        <taxon>Vertebrata</taxon>
        <taxon>Euteleostomi</taxon>
        <taxon>Mammalia</taxon>
        <taxon>Eutheria</taxon>
        <taxon>Euarchontoglires</taxon>
        <taxon>Glires</taxon>
        <taxon>Rodentia</taxon>
        <taxon>Myomorpha</taxon>
        <taxon>Muroidea</taxon>
        <taxon>Muridae</taxon>
        <taxon>Murinae</taxon>
        <taxon>Rattus</taxon>
    </lineage>
</organism>
<sequence length="57" mass="6753">MDLPERWGHWHPHLWEEIVAVTPEPQSQAPCLIFTCSTWHLTCSGLQHRDVWFQSRA</sequence>
<dbReference type="EMBL" id="CH473951">
    <property type="protein sequence ID" value="EDM02390.1"/>
    <property type="molecule type" value="Genomic_DNA"/>
</dbReference>
<proteinExistence type="predicted"/>
<reference evidence="1 2" key="1">
    <citation type="submission" date="2005-07" db="EMBL/GenBank/DDBJ databases">
        <authorList>
            <person name="Mural R.J."/>
            <person name="Li P.W."/>
            <person name="Adams M.D."/>
            <person name="Amanatides P.G."/>
            <person name="Baden-Tillson H."/>
            <person name="Barnstead M."/>
            <person name="Chin S.H."/>
            <person name="Dew I."/>
            <person name="Evans C.A."/>
            <person name="Ferriera S."/>
            <person name="Flanigan M."/>
            <person name="Fosler C."/>
            <person name="Glodek A."/>
            <person name="Gu Z."/>
            <person name="Holt R.A."/>
            <person name="Jennings D."/>
            <person name="Kraft C.L."/>
            <person name="Lu F."/>
            <person name="Nguyen T."/>
            <person name="Nusskern D.R."/>
            <person name="Pfannkoch C.M."/>
            <person name="Sitter C."/>
            <person name="Sutton G.G."/>
            <person name="Venter J.C."/>
            <person name="Wang Z."/>
            <person name="Woodage T."/>
            <person name="Zheng X.H."/>
            <person name="Zhong F."/>
        </authorList>
    </citation>
    <scope>NUCLEOTIDE SEQUENCE [LARGE SCALE GENOMIC DNA]</scope>
    <source>
        <strain>BN</strain>
        <strain evidence="2">Sprague-Dawley</strain>
    </source>
</reference>
<evidence type="ECO:0000313" key="2">
    <source>
        <dbReference type="Proteomes" id="UP000234681"/>
    </source>
</evidence>
<accession>A6HU27</accession>
<protein>
    <submittedName>
        <fullName evidence="1">RCG37084</fullName>
    </submittedName>
</protein>
<dbReference type="Proteomes" id="UP000234681">
    <property type="component" value="Chromosome 15"/>
</dbReference>
<name>A6HU27_RAT</name>
<evidence type="ECO:0000313" key="1">
    <source>
        <dbReference type="EMBL" id="EDM02390.1"/>
    </source>
</evidence>
<gene>
    <name evidence="1" type="ORF">rCG_37084</name>
</gene>
<dbReference type="AlphaFoldDB" id="A6HU27"/>